<organism evidence="2">
    <name type="scientific">uncultured Chloroflexia bacterium</name>
    <dbReference type="NCBI Taxonomy" id="1672391"/>
    <lineage>
        <taxon>Bacteria</taxon>
        <taxon>Bacillati</taxon>
        <taxon>Chloroflexota</taxon>
        <taxon>Chloroflexia</taxon>
        <taxon>environmental samples</taxon>
    </lineage>
</organism>
<dbReference type="GO" id="GO:0003937">
    <property type="term" value="F:IMP cyclohydrolase activity"/>
    <property type="evidence" value="ECO:0007669"/>
    <property type="project" value="UniProtKB-EC"/>
</dbReference>
<dbReference type="AlphaFoldDB" id="A0A6J4K2J0"/>
<dbReference type="GO" id="GO:0004643">
    <property type="term" value="F:phosphoribosylaminoimidazolecarboxamide formyltransferase activity"/>
    <property type="evidence" value="ECO:0007669"/>
    <property type="project" value="UniProtKB-EC"/>
</dbReference>
<protein>
    <submittedName>
        <fullName evidence="2">IMP cyclohydrolase / Phosphoribosylaminoimidazolecarboxamide formyltransferase</fullName>
        <ecNumber evidence="2">2.1.2.3</ecNumber>
        <ecNumber evidence="2">3.5.4.10</ecNumber>
    </submittedName>
</protein>
<accession>A0A6J4K2J0</accession>
<sequence>FPRGSLRWFSQAAPYATRRSSPQPTGPAWPWCSQASATSGT</sequence>
<dbReference type="EC" id="2.1.2.3" evidence="2"/>
<dbReference type="EC" id="3.5.4.10" evidence="2"/>
<feature type="region of interest" description="Disordered" evidence="1">
    <location>
        <begin position="13"/>
        <end position="41"/>
    </location>
</feature>
<name>A0A6J4K2J0_9CHLR</name>
<dbReference type="EMBL" id="CADCTK010001023">
    <property type="protein sequence ID" value="CAA9294106.1"/>
    <property type="molecule type" value="Genomic_DNA"/>
</dbReference>
<keyword evidence="2" id="KW-0808">Transferase</keyword>
<gene>
    <name evidence="2" type="ORF">AVDCRST_MAG26-4325</name>
</gene>
<feature type="non-terminal residue" evidence="2">
    <location>
        <position position="1"/>
    </location>
</feature>
<proteinExistence type="predicted"/>
<reference evidence="2" key="1">
    <citation type="submission" date="2020-02" db="EMBL/GenBank/DDBJ databases">
        <authorList>
            <person name="Meier V. D."/>
        </authorList>
    </citation>
    <scope>NUCLEOTIDE SEQUENCE</scope>
    <source>
        <strain evidence="2">AVDCRST_MAG26</strain>
    </source>
</reference>
<evidence type="ECO:0000313" key="2">
    <source>
        <dbReference type="EMBL" id="CAA9294106.1"/>
    </source>
</evidence>
<evidence type="ECO:0000256" key="1">
    <source>
        <dbReference type="SAM" id="MobiDB-lite"/>
    </source>
</evidence>
<feature type="non-terminal residue" evidence="2">
    <location>
        <position position="41"/>
    </location>
</feature>
<keyword evidence="2" id="KW-0378">Hydrolase</keyword>